<protein>
    <recommendedName>
        <fullName evidence="1">Zinc finger CHC2-type domain-containing protein</fullName>
    </recommendedName>
</protein>
<dbReference type="GO" id="GO:0003899">
    <property type="term" value="F:DNA-directed RNA polymerase activity"/>
    <property type="evidence" value="ECO:0007669"/>
    <property type="project" value="InterPro"/>
</dbReference>
<evidence type="ECO:0000259" key="1">
    <source>
        <dbReference type="Pfam" id="PF01807"/>
    </source>
</evidence>
<dbReference type="GO" id="GO:0006260">
    <property type="term" value="P:DNA replication"/>
    <property type="evidence" value="ECO:0007669"/>
    <property type="project" value="InterPro"/>
</dbReference>
<gene>
    <name evidence="2" type="ORF">CA264_10320</name>
</gene>
<dbReference type="EMBL" id="CP021235">
    <property type="protein sequence ID" value="ARS35806.1"/>
    <property type="molecule type" value="Genomic_DNA"/>
</dbReference>
<feature type="domain" description="Zinc finger CHC2-type" evidence="1">
    <location>
        <begin position="35"/>
        <end position="93"/>
    </location>
</feature>
<dbReference type="Pfam" id="PF13155">
    <property type="entry name" value="Toprim_2"/>
    <property type="match status" value="1"/>
</dbReference>
<proteinExistence type="predicted"/>
<dbReference type="STRING" id="709015.GCA_000472485_02082"/>
<dbReference type="AlphaFoldDB" id="A0A1X9YSD5"/>
<dbReference type="RefSeq" id="WP_025606913.1">
    <property type="nucleotide sequence ID" value="NZ_CP021235.1"/>
</dbReference>
<dbReference type="CDD" id="cd01029">
    <property type="entry name" value="TOPRIM_primases"/>
    <property type="match status" value="1"/>
</dbReference>
<accession>A0A1X9YSD5</accession>
<name>A0A1X9YSD5_9BACT</name>
<dbReference type="Gene3D" id="3.90.580.10">
    <property type="entry name" value="Zinc finger, CHC2-type domain"/>
    <property type="match status" value="1"/>
</dbReference>
<dbReference type="InterPro" id="IPR002694">
    <property type="entry name" value="Znf_CHC2"/>
</dbReference>
<dbReference type="Gene3D" id="3.40.1360.10">
    <property type="match status" value="1"/>
</dbReference>
<dbReference type="Proteomes" id="UP000266292">
    <property type="component" value="Chromosome"/>
</dbReference>
<evidence type="ECO:0000313" key="2">
    <source>
        <dbReference type="EMBL" id="ARS35806.1"/>
    </source>
</evidence>
<dbReference type="GO" id="GO:0003677">
    <property type="term" value="F:DNA binding"/>
    <property type="evidence" value="ECO:0007669"/>
    <property type="project" value="InterPro"/>
</dbReference>
<dbReference type="SUPFAM" id="SSF56731">
    <property type="entry name" value="DNA primase core"/>
    <property type="match status" value="1"/>
</dbReference>
<keyword evidence="3" id="KW-1185">Reference proteome</keyword>
<reference evidence="3" key="1">
    <citation type="submission" date="2017-05" db="EMBL/GenBank/DDBJ databases">
        <authorList>
            <person name="Ray J."/>
            <person name="Price M."/>
            <person name="Deutschbauer A."/>
        </authorList>
    </citation>
    <scope>NUCLEOTIDE SEQUENCE [LARGE SCALE GENOMIC DNA]</scope>
    <source>
        <strain evidence="3">DSM 19842</strain>
    </source>
</reference>
<organism evidence="2 3">
    <name type="scientific">Pontibacter actiniarum</name>
    <dbReference type="NCBI Taxonomy" id="323450"/>
    <lineage>
        <taxon>Bacteria</taxon>
        <taxon>Pseudomonadati</taxon>
        <taxon>Bacteroidota</taxon>
        <taxon>Cytophagia</taxon>
        <taxon>Cytophagales</taxon>
        <taxon>Hymenobacteraceae</taxon>
        <taxon>Pontibacter</taxon>
    </lineage>
</organism>
<dbReference type="KEGG" id="pact:CA264_10320"/>
<dbReference type="SUPFAM" id="SSF57783">
    <property type="entry name" value="Zinc beta-ribbon"/>
    <property type="match status" value="1"/>
</dbReference>
<dbReference type="Pfam" id="PF01807">
    <property type="entry name" value="Zn_ribbon_DnaG"/>
    <property type="match status" value="1"/>
</dbReference>
<evidence type="ECO:0000313" key="3">
    <source>
        <dbReference type="Proteomes" id="UP000266292"/>
    </source>
</evidence>
<dbReference type="InterPro" id="IPR036977">
    <property type="entry name" value="DNA_primase_Znf_CHC2"/>
</dbReference>
<sequence>MTDKPTQVLSCRQARDLDMVAYLAWLGHTPARIRRQDYWYCSPLREERVPSFKVNRHLNRWYDHGMGEGGNLVDFALRYHGGPLRHCLQELAHCHLSPVLPRPVAAAPAIPAPSLRVVARHSLSCPALCRYLQQRNIPLEVARRFCIEVTYQLYGKRHRAIGFGNDAGGYELRSPHIKLSSSPKSITTFCRGSHQVVVFEGFLDFLSWQHLCPQADPCDAMVLNSVAFFARARPLLTSYRQVYLYLDNDAAGERCTRQALSLGAHVSDERPRYDGEKDLNDWLVHRGTELRPRA</sequence>
<dbReference type="OrthoDB" id="8536512at2"/>
<dbReference type="InterPro" id="IPR034154">
    <property type="entry name" value="TOPRIM_DnaG/twinkle"/>
</dbReference>
<dbReference type="GO" id="GO:0008270">
    <property type="term" value="F:zinc ion binding"/>
    <property type="evidence" value="ECO:0007669"/>
    <property type="project" value="InterPro"/>
</dbReference>